<feature type="chain" id="PRO_5030857333" description="Peptidase A1 domain-containing protein" evidence="8">
    <location>
        <begin position="31"/>
        <end position="521"/>
    </location>
</feature>
<gene>
    <name evidence="9" type="ORF">HPHI1048_LOCUS5344</name>
</gene>
<reference evidence="9" key="1">
    <citation type="submission" date="2021-01" db="EMBL/GenBank/DDBJ databases">
        <authorList>
            <person name="Corre E."/>
            <person name="Pelletier E."/>
            <person name="Niang G."/>
            <person name="Scheremetjew M."/>
            <person name="Finn R."/>
            <person name="Kale V."/>
            <person name="Holt S."/>
            <person name="Cochrane G."/>
            <person name="Meng A."/>
            <person name="Brown T."/>
            <person name="Cohen L."/>
        </authorList>
    </citation>
    <scope>NUCLEOTIDE SEQUENCE</scope>
    <source>
        <strain evidence="9">CCMP325</strain>
    </source>
</reference>
<evidence type="ECO:0000256" key="8">
    <source>
        <dbReference type="SAM" id="SignalP"/>
    </source>
</evidence>
<accession>A0A7S0E4Z6</accession>
<keyword evidence="1" id="KW-0645">Protease</keyword>
<dbReference type="AlphaFoldDB" id="A0A7S0E4Z6"/>
<organism evidence="9">
    <name type="scientific">Hanusia phi</name>
    <dbReference type="NCBI Taxonomy" id="3032"/>
    <lineage>
        <taxon>Eukaryota</taxon>
        <taxon>Cryptophyceae</taxon>
        <taxon>Pyrenomonadales</taxon>
        <taxon>Geminigeraceae</taxon>
        <taxon>Hanusia</taxon>
    </lineage>
</organism>
<evidence type="ECO:0000256" key="4">
    <source>
        <dbReference type="ARBA" id="ARBA00022801"/>
    </source>
</evidence>
<dbReference type="InterPro" id="IPR021109">
    <property type="entry name" value="Peptidase_aspartic_dom_sf"/>
</dbReference>
<keyword evidence="7" id="KW-0812">Transmembrane</keyword>
<keyword evidence="7" id="KW-0472">Membrane</keyword>
<name>A0A7S0E4Z6_9CRYP</name>
<feature type="compositionally biased region" description="Basic and acidic residues" evidence="6">
    <location>
        <begin position="47"/>
        <end position="60"/>
    </location>
</feature>
<evidence type="ECO:0008006" key="10">
    <source>
        <dbReference type="Google" id="ProtNLM"/>
    </source>
</evidence>
<dbReference type="SUPFAM" id="SSF50630">
    <property type="entry name" value="Acid proteases"/>
    <property type="match status" value="2"/>
</dbReference>
<evidence type="ECO:0000256" key="6">
    <source>
        <dbReference type="SAM" id="MobiDB-lite"/>
    </source>
</evidence>
<keyword evidence="3" id="KW-0064">Aspartyl protease</keyword>
<sequence>MTGSMPLTACRYPLLFHILISIPSALSAEAEERKSLRTVTVSSFHPASDRPRRSLHHDGHGFYPEDSESLQVLDEVVDSSSNSWRAEGKEVALSIAQDVIRIGPFAAIHRFSTRAHRREQAFRGADGVLGLAFSSQPNSASVLKSLSEEERKAWHVEEPKNFRRMTRKMFTIVAGEEEGELQMDGYDDAATQDGAVAFLEVADSSGYSVVIREIRYGKHLILSSSSPGGAGAGGNTEAPRAEQLLGAFDTGSSCIELPDSAVAGLSVSPFRVLLDAHMRYGRQELSFDLTDSKGGNFVLKLPYEAWTHPHGCLGPYAGKRIIFGDPIFRRYMVVHDFHLPTIRIGLALLDPHYKILRSKSYKEEETRSGKIVKLPLQVDSSKPARRYLLQVGVGSPAQSLKMLVDTGSFLTEVFTCPPCDDKTEKSASSSSDHKRGRKQKLKREEEKEKEKNRASKGQTGGVRDSDEMPGIQAGGVVVMLSLVICVGIAEWRRRKVAVPKFRLVEYSQVEGEPSKFEFSDL</sequence>
<keyword evidence="4" id="KW-0378">Hydrolase</keyword>
<dbReference type="GO" id="GO:0006508">
    <property type="term" value="P:proteolysis"/>
    <property type="evidence" value="ECO:0007669"/>
    <property type="project" value="UniProtKB-KW"/>
</dbReference>
<proteinExistence type="predicted"/>
<evidence type="ECO:0000313" key="9">
    <source>
        <dbReference type="EMBL" id="CAD8474620.1"/>
    </source>
</evidence>
<dbReference type="GO" id="GO:0004190">
    <property type="term" value="F:aspartic-type endopeptidase activity"/>
    <property type="evidence" value="ECO:0007669"/>
    <property type="project" value="UniProtKB-KW"/>
</dbReference>
<evidence type="ECO:0000256" key="1">
    <source>
        <dbReference type="ARBA" id="ARBA00022670"/>
    </source>
</evidence>
<feature type="region of interest" description="Disordered" evidence="6">
    <location>
        <begin position="420"/>
        <end position="468"/>
    </location>
</feature>
<evidence type="ECO:0000256" key="3">
    <source>
        <dbReference type="ARBA" id="ARBA00022750"/>
    </source>
</evidence>
<dbReference type="Gene3D" id="2.40.70.10">
    <property type="entry name" value="Acid Proteases"/>
    <property type="match status" value="2"/>
</dbReference>
<dbReference type="InterPro" id="IPR001461">
    <property type="entry name" value="Aspartic_peptidase_A1"/>
</dbReference>
<evidence type="ECO:0000256" key="2">
    <source>
        <dbReference type="ARBA" id="ARBA00022729"/>
    </source>
</evidence>
<feature type="region of interest" description="Disordered" evidence="6">
    <location>
        <begin position="39"/>
        <end position="61"/>
    </location>
</feature>
<feature type="compositionally biased region" description="Basic and acidic residues" evidence="6">
    <location>
        <begin position="442"/>
        <end position="453"/>
    </location>
</feature>
<evidence type="ECO:0000256" key="5">
    <source>
        <dbReference type="ARBA" id="ARBA00023145"/>
    </source>
</evidence>
<keyword evidence="5" id="KW-0865">Zymogen</keyword>
<dbReference type="EMBL" id="HBEO01007615">
    <property type="protein sequence ID" value="CAD8474620.1"/>
    <property type="molecule type" value="Transcribed_RNA"/>
</dbReference>
<dbReference type="PANTHER" id="PTHR47965">
    <property type="entry name" value="ASPARTYL PROTEASE-RELATED"/>
    <property type="match status" value="1"/>
</dbReference>
<evidence type="ECO:0000256" key="7">
    <source>
        <dbReference type="SAM" id="Phobius"/>
    </source>
</evidence>
<protein>
    <recommendedName>
        <fullName evidence="10">Peptidase A1 domain-containing protein</fullName>
    </recommendedName>
</protein>
<keyword evidence="2 8" id="KW-0732">Signal</keyword>
<dbReference type="PANTHER" id="PTHR47965:SF12">
    <property type="entry name" value="ASPARTIC PROTEINASE 3-RELATED"/>
    <property type="match status" value="1"/>
</dbReference>
<feature type="signal peptide" evidence="8">
    <location>
        <begin position="1"/>
        <end position="30"/>
    </location>
</feature>
<keyword evidence="7" id="KW-1133">Transmembrane helix</keyword>
<feature type="transmembrane region" description="Helical" evidence="7">
    <location>
        <begin position="471"/>
        <end position="491"/>
    </location>
</feature>